<name>A0A2D4J7C1_MICLE</name>
<feature type="region of interest" description="Disordered" evidence="1">
    <location>
        <begin position="80"/>
        <end position="103"/>
    </location>
</feature>
<dbReference type="EMBL" id="IACK01160683">
    <property type="protein sequence ID" value="LAA92385.1"/>
    <property type="molecule type" value="Transcribed_RNA"/>
</dbReference>
<organism evidence="2">
    <name type="scientific">Micrurus lemniscatus lemniscatus</name>
    <dbReference type="NCBI Taxonomy" id="129467"/>
    <lineage>
        <taxon>Eukaryota</taxon>
        <taxon>Metazoa</taxon>
        <taxon>Chordata</taxon>
        <taxon>Craniata</taxon>
        <taxon>Vertebrata</taxon>
        <taxon>Euteleostomi</taxon>
        <taxon>Lepidosauria</taxon>
        <taxon>Squamata</taxon>
        <taxon>Bifurcata</taxon>
        <taxon>Unidentata</taxon>
        <taxon>Episquamata</taxon>
        <taxon>Toxicofera</taxon>
        <taxon>Serpentes</taxon>
        <taxon>Colubroidea</taxon>
        <taxon>Elapidae</taxon>
        <taxon>Elapinae</taxon>
        <taxon>Micrurus</taxon>
    </lineage>
</organism>
<evidence type="ECO:0000256" key="1">
    <source>
        <dbReference type="SAM" id="MobiDB-lite"/>
    </source>
</evidence>
<sequence length="103" mass="11902">MIGTEKCSKRKSKEKNKPEMPQRENSKHSEHFKAATSRQLKPNNLLQHKGIAISLLFPFISLKIFNKPYALHDWEEDDFSSSEDEVSTGERGEDIIKITKKKT</sequence>
<feature type="compositionally biased region" description="Basic and acidic residues" evidence="1">
    <location>
        <begin position="88"/>
        <end position="97"/>
    </location>
</feature>
<evidence type="ECO:0000313" key="2">
    <source>
        <dbReference type="EMBL" id="LAA92385.1"/>
    </source>
</evidence>
<reference evidence="2" key="2">
    <citation type="submission" date="2017-11" db="EMBL/GenBank/DDBJ databases">
        <title>Coralsnake Venomics: Analyses of Venom Gland Transcriptomes and Proteomes of Six Brazilian Taxa.</title>
        <authorList>
            <person name="Aird S.D."/>
            <person name="Jorge da Silva N."/>
            <person name="Qiu L."/>
            <person name="Villar-Briones A."/>
            <person name="Aparecida-Saddi V."/>
            <person name="Campos-Telles M.P."/>
            <person name="Grau M."/>
            <person name="Mikheyev A.S."/>
        </authorList>
    </citation>
    <scope>NUCLEOTIDE SEQUENCE</scope>
    <source>
        <tissue evidence="2">Venom_gland</tissue>
    </source>
</reference>
<feature type="region of interest" description="Disordered" evidence="1">
    <location>
        <begin position="1"/>
        <end position="43"/>
    </location>
</feature>
<reference evidence="2" key="1">
    <citation type="submission" date="2017-07" db="EMBL/GenBank/DDBJ databases">
        <authorList>
            <person name="Mikheyev A."/>
            <person name="Grau M."/>
        </authorList>
    </citation>
    <scope>NUCLEOTIDE SEQUENCE</scope>
    <source>
        <tissue evidence="2">Venom_gland</tissue>
    </source>
</reference>
<accession>A0A2D4J7C1</accession>
<protein>
    <submittedName>
        <fullName evidence="2">Uncharacterized protein</fullName>
    </submittedName>
</protein>
<feature type="compositionally biased region" description="Basic and acidic residues" evidence="1">
    <location>
        <begin position="15"/>
        <end position="33"/>
    </location>
</feature>
<dbReference type="AlphaFoldDB" id="A0A2D4J7C1"/>
<proteinExistence type="predicted"/>